<evidence type="ECO:0000313" key="3">
    <source>
        <dbReference type="Proteomes" id="UP001054945"/>
    </source>
</evidence>
<evidence type="ECO:0000256" key="1">
    <source>
        <dbReference type="SAM" id="MobiDB-lite"/>
    </source>
</evidence>
<feature type="region of interest" description="Disordered" evidence="1">
    <location>
        <begin position="1"/>
        <end position="24"/>
    </location>
</feature>
<proteinExistence type="predicted"/>
<organism evidence="2 3">
    <name type="scientific">Caerostris extrusa</name>
    <name type="common">Bark spider</name>
    <name type="synonym">Caerostris bankana</name>
    <dbReference type="NCBI Taxonomy" id="172846"/>
    <lineage>
        <taxon>Eukaryota</taxon>
        <taxon>Metazoa</taxon>
        <taxon>Ecdysozoa</taxon>
        <taxon>Arthropoda</taxon>
        <taxon>Chelicerata</taxon>
        <taxon>Arachnida</taxon>
        <taxon>Araneae</taxon>
        <taxon>Araneomorphae</taxon>
        <taxon>Entelegynae</taxon>
        <taxon>Araneoidea</taxon>
        <taxon>Araneidae</taxon>
        <taxon>Caerostris</taxon>
    </lineage>
</organism>
<keyword evidence="3" id="KW-1185">Reference proteome</keyword>
<protein>
    <submittedName>
        <fullName evidence="2">Uncharacterized protein</fullName>
    </submittedName>
</protein>
<sequence>MVDQKSRERNAKGMGEKKKKKTEMPFPTKHKMMGIISKRLPKAVLAETDLQCGMIYNRLNCLVKGEILIPSTKGGMGVRGGEKYNIFNSTTVRLSFSEEKATSHTSKSTAEITTHPSIACKVSSIFLTIVPIPIVR</sequence>
<evidence type="ECO:0000313" key="2">
    <source>
        <dbReference type="EMBL" id="GIY53648.1"/>
    </source>
</evidence>
<dbReference type="EMBL" id="BPLR01012388">
    <property type="protein sequence ID" value="GIY53648.1"/>
    <property type="molecule type" value="Genomic_DNA"/>
</dbReference>
<gene>
    <name evidence="2" type="ORF">CEXT_670721</name>
</gene>
<dbReference type="Proteomes" id="UP001054945">
    <property type="component" value="Unassembled WGS sequence"/>
</dbReference>
<name>A0AAV4U761_CAEEX</name>
<dbReference type="AlphaFoldDB" id="A0AAV4U761"/>
<feature type="compositionally biased region" description="Basic and acidic residues" evidence="1">
    <location>
        <begin position="1"/>
        <end position="16"/>
    </location>
</feature>
<reference evidence="2 3" key="1">
    <citation type="submission" date="2021-06" db="EMBL/GenBank/DDBJ databases">
        <title>Caerostris extrusa draft genome.</title>
        <authorList>
            <person name="Kono N."/>
            <person name="Arakawa K."/>
        </authorList>
    </citation>
    <scope>NUCLEOTIDE SEQUENCE [LARGE SCALE GENOMIC DNA]</scope>
</reference>
<accession>A0AAV4U761</accession>
<comment type="caution">
    <text evidence="2">The sequence shown here is derived from an EMBL/GenBank/DDBJ whole genome shotgun (WGS) entry which is preliminary data.</text>
</comment>